<protein>
    <submittedName>
        <fullName evidence="1">Uncharacterized protein</fullName>
    </submittedName>
</protein>
<proteinExistence type="predicted"/>
<reference evidence="1 2" key="2">
    <citation type="journal article" date="2022" name="Mol. Ecol. Resour.">
        <title>The genomes of chicory, endive, great burdock and yacon provide insights into Asteraceae paleo-polyploidization history and plant inulin production.</title>
        <authorList>
            <person name="Fan W."/>
            <person name="Wang S."/>
            <person name="Wang H."/>
            <person name="Wang A."/>
            <person name="Jiang F."/>
            <person name="Liu H."/>
            <person name="Zhao H."/>
            <person name="Xu D."/>
            <person name="Zhang Y."/>
        </authorList>
    </citation>
    <scope>NUCLEOTIDE SEQUENCE [LARGE SCALE GENOMIC DNA]</scope>
    <source>
        <strain evidence="2">cv. Punajuju</strain>
        <tissue evidence="1">Leaves</tissue>
    </source>
</reference>
<organism evidence="1 2">
    <name type="scientific">Cichorium intybus</name>
    <name type="common">Chicory</name>
    <dbReference type="NCBI Taxonomy" id="13427"/>
    <lineage>
        <taxon>Eukaryota</taxon>
        <taxon>Viridiplantae</taxon>
        <taxon>Streptophyta</taxon>
        <taxon>Embryophyta</taxon>
        <taxon>Tracheophyta</taxon>
        <taxon>Spermatophyta</taxon>
        <taxon>Magnoliopsida</taxon>
        <taxon>eudicotyledons</taxon>
        <taxon>Gunneridae</taxon>
        <taxon>Pentapetalae</taxon>
        <taxon>asterids</taxon>
        <taxon>campanulids</taxon>
        <taxon>Asterales</taxon>
        <taxon>Asteraceae</taxon>
        <taxon>Cichorioideae</taxon>
        <taxon>Cichorieae</taxon>
        <taxon>Cichoriinae</taxon>
        <taxon>Cichorium</taxon>
    </lineage>
</organism>
<dbReference type="Proteomes" id="UP001055811">
    <property type="component" value="Linkage Group LG03"/>
</dbReference>
<accession>A0ACB9EYS1</accession>
<name>A0ACB9EYS1_CICIN</name>
<sequence>MNGKEVKVVIQKTVFSSDLLKNQNRLSMPMKRVETHDFLTENEKRHLDNKKEIVVPLLGPRLQMHHEPMVLTIWQMVSSRNYVLKTNWNGFVDRNEEDLKLHSLIQVWSFRMEEQLCFAIVCLEGDDDGPNDDAAAINV</sequence>
<comment type="caution">
    <text evidence="1">The sequence shown here is derived from an EMBL/GenBank/DDBJ whole genome shotgun (WGS) entry which is preliminary data.</text>
</comment>
<dbReference type="EMBL" id="CM042011">
    <property type="protein sequence ID" value="KAI3763965.1"/>
    <property type="molecule type" value="Genomic_DNA"/>
</dbReference>
<evidence type="ECO:0000313" key="1">
    <source>
        <dbReference type="EMBL" id="KAI3763965.1"/>
    </source>
</evidence>
<evidence type="ECO:0000313" key="2">
    <source>
        <dbReference type="Proteomes" id="UP001055811"/>
    </source>
</evidence>
<reference evidence="2" key="1">
    <citation type="journal article" date="2022" name="Mol. Ecol. Resour.">
        <title>The genomes of chicory, endive, great burdock and yacon provide insights into Asteraceae palaeo-polyploidization history and plant inulin production.</title>
        <authorList>
            <person name="Fan W."/>
            <person name="Wang S."/>
            <person name="Wang H."/>
            <person name="Wang A."/>
            <person name="Jiang F."/>
            <person name="Liu H."/>
            <person name="Zhao H."/>
            <person name="Xu D."/>
            <person name="Zhang Y."/>
        </authorList>
    </citation>
    <scope>NUCLEOTIDE SEQUENCE [LARGE SCALE GENOMIC DNA]</scope>
    <source>
        <strain evidence="2">cv. Punajuju</strain>
    </source>
</reference>
<keyword evidence="2" id="KW-1185">Reference proteome</keyword>
<gene>
    <name evidence="1" type="ORF">L2E82_13963</name>
</gene>